<feature type="region of interest" description="Disordered" evidence="1">
    <location>
        <begin position="1"/>
        <end position="26"/>
    </location>
</feature>
<name>A0A8T1P4K1_CARIL</name>
<organism evidence="2 3">
    <name type="scientific">Carya illinoinensis</name>
    <name type="common">Pecan</name>
    <dbReference type="NCBI Taxonomy" id="32201"/>
    <lineage>
        <taxon>Eukaryota</taxon>
        <taxon>Viridiplantae</taxon>
        <taxon>Streptophyta</taxon>
        <taxon>Embryophyta</taxon>
        <taxon>Tracheophyta</taxon>
        <taxon>Spermatophyta</taxon>
        <taxon>Magnoliopsida</taxon>
        <taxon>eudicotyledons</taxon>
        <taxon>Gunneridae</taxon>
        <taxon>Pentapetalae</taxon>
        <taxon>rosids</taxon>
        <taxon>fabids</taxon>
        <taxon>Fagales</taxon>
        <taxon>Juglandaceae</taxon>
        <taxon>Carya</taxon>
    </lineage>
</organism>
<dbReference type="Proteomes" id="UP000811609">
    <property type="component" value="Chromosome 11"/>
</dbReference>
<accession>A0A8T1P4K1</accession>
<sequence>MRNKVSDVPATAITKSLRGSRPLPKRGQIKSKIAAYAFHSIVSVLSRGSSDRQHSCRKS</sequence>
<evidence type="ECO:0000313" key="3">
    <source>
        <dbReference type="Proteomes" id="UP000811609"/>
    </source>
</evidence>
<evidence type="ECO:0000256" key="1">
    <source>
        <dbReference type="SAM" id="MobiDB-lite"/>
    </source>
</evidence>
<keyword evidence="3" id="KW-1185">Reference proteome</keyword>
<reference evidence="2" key="1">
    <citation type="submission" date="2020-12" db="EMBL/GenBank/DDBJ databases">
        <title>WGS assembly of Carya illinoinensis cv. Pawnee.</title>
        <authorList>
            <person name="Platts A."/>
            <person name="Shu S."/>
            <person name="Wright S."/>
            <person name="Barry K."/>
            <person name="Edger P."/>
            <person name="Pires J.C."/>
            <person name="Schmutz J."/>
        </authorList>
    </citation>
    <scope>NUCLEOTIDE SEQUENCE</scope>
    <source>
        <tissue evidence="2">Leaf</tissue>
    </source>
</reference>
<proteinExistence type="predicted"/>
<gene>
    <name evidence="2" type="ORF">CIPAW_11G131500</name>
</gene>
<dbReference type="EMBL" id="CM031819">
    <property type="protein sequence ID" value="KAG6636734.1"/>
    <property type="molecule type" value="Genomic_DNA"/>
</dbReference>
<dbReference type="OrthoDB" id="1685917at2759"/>
<protein>
    <submittedName>
        <fullName evidence="2">Uncharacterized protein</fullName>
    </submittedName>
</protein>
<dbReference type="AlphaFoldDB" id="A0A8T1P4K1"/>
<comment type="caution">
    <text evidence="2">The sequence shown here is derived from an EMBL/GenBank/DDBJ whole genome shotgun (WGS) entry which is preliminary data.</text>
</comment>
<evidence type="ECO:0000313" key="2">
    <source>
        <dbReference type="EMBL" id="KAG6636734.1"/>
    </source>
</evidence>